<reference evidence="1" key="1">
    <citation type="submission" date="2023-06" db="EMBL/GenBank/DDBJ databases">
        <title>Robiginitalea aurantiacus sp. nov. and Algoriphagus sediminis sp. nov., isolated from coastal sediment.</title>
        <authorList>
            <person name="Zhou Z.Y."/>
            <person name="An J."/>
            <person name="Jia Y.W."/>
            <person name="Du Z.J."/>
        </authorList>
    </citation>
    <scope>NUCLEOTIDE SEQUENCE</scope>
    <source>
        <strain evidence="1">M39</strain>
    </source>
</reference>
<dbReference type="SUPFAM" id="SSF117991">
    <property type="entry name" value="YbeD/HP0495-like"/>
    <property type="match status" value="1"/>
</dbReference>
<dbReference type="RefSeq" id="WP_289725567.1">
    <property type="nucleotide sequence ID" value="NZ_JAUDUY010000006.1"/>
</dbReference>
<comment type="caution">
    <text evidence="1">The sequence shown here is derived from an EMBL/GenBank/DDBJ whole genome shotgun (WGS) entry which is preliminary data.</text>
</comment>
<name>A0ABT7WH09_9FLAO</name>
<gene>
    <name evidence="1" type="ORF">QU605_12010</name>
</gene>
<organism evidence="1 2">
    <name type="scientific">Robiginitalea aurantiaca</name>
    <dbReference type="NCBI Taxonomy" id="3056915"/>
    <lineage>
        <taxon>Bacteria</taxon>
        <taxon>Pseudomonadati</taxon>
        <taxon>Bacteroidota</taxon>
        <taxon>Flavobacteriia</taxon>
        <taxon>Flavobacteriales</taxon>
        <taxon>Flavobacteriaceae</taxon>
        <taxon>Robiginitalea</taxon>
    </lineage>
</organism>
<protein>
    <submittedName>
        <fullName evidence="1">DUF493 family protein</fullName>
    </submittedName>
</protein>
<proteinExistence type="predicted"/>
<sequence>MDQESEAFYGRLKEELQNGTEWPSTYLYKFIVPSDSDKTDRIEAIFDNTGAVIETRKSKNGKYTSLSITVHLENPDKVIEKYIEVGKVEGVISL</sequence>
<dbReference type="InterPro" id="IPR027471">
    <property type="entry name" value="YbeD-like_sf"/>
</dbReference>
<evidence type="ECO:0000313" key="2">
    <source>
        <dbReference type="Proteomes" id="UP001174839"/>
    </source>
</evidence>
<dbReference type="Proteomes" id="UP001174839">
    <property type="component" value="Unassembled WGS sequence"/>
</dbReference>
<evidence type="ECO:0000313" key="1">
    <source>
        <dbReference type="EMBL" id="MDM9632202.1"/>
    </source>
</evidence>
<dbReference type="Pfam" id="PF04359">
    <property type="entry name" value="DUF493"/>
    <property type="match status" value="1"/>
</dbReference>
<accession>A0ABT7WH09</accession>
<dbReference type="InterPro" id="IPR007454">
    <property type="entry name" value="UPF0250_YbeD-like"/>
</dbReference>
<dbReference type="Gene3D" id="3.30.70.260">
    <property type="match status" value="1"/>
</dbReference>
<dbReference type="EMBL" id="JAUDUY010000006">
    <property type="protein sequence ID" value="MDM9632202.1"/>
    <property type="molecule type" value="Genomic_DNA"/>
</dbReference>
<keyword evidence="2" id="KW-1185">Reference proteome</keyword>